<dbReference type="Proteomes" id="UP000606490">
    <property type="component" value="Unassembled WGS sequence"/>
</dbReference>
<proteinExistence type="predicted"/>
<keyword evidence="8" id="KW-1185">Reference proteome</keyword>
<reference evidence="7 8" key="1">
    <citation type="submission" date="2021-01" db="EMBL/GenBank/DDBJ databases">
        <title>Belnapia mucosa sp. nov. and Belnapia arida sp. nov., isolated from the Tabernas Desert (Almeria, Spain).</title>
        <authorList>
            <person name="Molina-Menor E."/>
            <person name="Vidal-Verdu A."/>
            <person name="Calonge A."/>
            <person name="Satari L."/>
            <person name="Pereto Magraner J."/>
            <person name="Porcar Miralles M."/>
        </authorList>
    </citation>
    <scope>NUCLEOTIDE SEQUENCE [LARGE SCALE GENOMIC DNA]</scope>
    <source>
        <strain evidence="7 8">T6</strain>
    </source>
</reference>
<dbReference type="SUPFAM" id="SSF51735">
    <property type="entry name" value="NAD(P)-binding Rossmann-fold domains"/>
    <property type="match status" value="1"/>
</dbReference>
<sequence length="351" mass="37291">MMRVAILGTGAIGLGAAALLTERGHEPVLWTRSATPLPVQEASGALTGRYALRLEPEIAAALAGAEVVMLALPAYGHKAVLDAALPHLAEGQTVILSGHLSFAGLYLAQRLAERGLRLPIILWGTTVTTGRRLSPESLRIATIRAKVDVATLPAGGIGSGLTLCEALFGERFVPREDLIAIALSNVNPQNHMAIALCNLTRMERGEAWSQNENITDAVGRLIEALDAERLAIAEAFGATVRTVRQHFHLSFHVEEAPLGEMARAMVARGDRTMAPATLETRYVLEDVPFGLVPTARLGRLAGRPAVLHEAGIALLSALYGRDLAAANDLLPAIGFEGLSAERLRVLAWGES</sequence>
<keyword evidence="3" id="KW-0566">Pantothenate biosynthesis</keyword>
<comment type="caution">
    <text evidence="7">The sequence shown here is derived from an EMBL/GenBank/DDBJ whole genome shotgun (WGS) entry which is preliminary data.</text>
</comment>
<feature type="domain" description="Opine dehydrogenase" evidence="5">
    <location>
        <begin position="175"/>
        <end position="318"/>
    </location>
</feature>
<dbReference type="Gene3D" id="3.40.50.720">
    <property type="entry name" value="NAD(P)-binding Rossmann-like Domain"/>
    <property type="match status" value="1"/>
</dbReference>
<dbReference type="RefSeq" id="WP_202825045.1">
    <property type="nucleotide sequence ID" value="NZ_JAEUXJ010000003.1"/>
</dbReference>
<dbReference type="InterPro" id="IPR013332">
    <property type="entry name" value="KPR_N"/>
</dbReference>
<evidence type="ECO:0000313" key="8">
    <source>
        <dbReference type="Proteomes" id="UP000606490"/>
    </source>
</evidence>
<comment type="pathway">
    <text evidence="1">Cofactor biosynthesis; (R)-pantothenate biosynthesis; (R)-pantoate from 3-methyl-2-oxobutanoate: step 2/2.</text>
</comment>
<dbReference type="InterPro" id="IPR013328">
    <property type="entry name" value="6PGD_dom2"/>
</dbReference>
<accession>A0ABS1V142</accession>
<dbReference type="InterPro" id="IPR003421">
    <property type="entry name" value="Opine_DH"/>
</dbReference>
<evidence type="ECO:0000313" key="7">
    <source>
        <dbReference type="EMBL" id="MBL6455292.1"/>
    </source>
</evidence>
<dbReference type="Gene3D" id="1.10.1040.10">
    <property type="entry name" value="N-(1-d-carboxylethyl)-l-norvaline Dehydrogenase, domain 2"/>
    <property type="match status" value="1"/>
</dbReference>
<name>A0ABS1V142_9PROT</name>
<dbReference type="InterPro" id="IPR008927">
    <property type="entry name" value="6-PGluconate_DH-like_C_sf"/>
</dbReference>
<dbReference type="InterPro" id="IPR036291">
    <property type="entry name" value="NAD(P)-bd_dom_sf"/>
</dbReference>
<gene>
    <name evidence="7" type="ORF">JMJ55_08170</name>
</gene>
<evidence type="ECO:0000256" key="4">
    <source>
        <dbReference type="ARBA" id="ARBA00048793"/>
    </source>
</evidence>
<evidence type="ECO:0000256" key="3">
    <source>
        <dbReference type="ARBA" id="ARBA00022655"/>
    </source>
</evidence>
<protein>
    <recommendedName>
        <fullName evidence="2">2-dehydropantoate 2-reductase</fullName>
    </recommendedName>
</protein>
<evidence type="ECO:0000259" key="5">
    <source>
        <dbReference type="Pfam" id="PF02317"/>
    </source>
</evidence>
<dbReference type="SUPFAM" id="SSF48179">
    <property type="entry name" value="6-phosphogluconate dehydrogenase C-terminal domain-like"/>
    <property type="match status" value="1"/>
</dbReference>
<dbReference type="Pfam" id="PF02317">
    <property type="entry name" value="Octopine_DH"/>
    <property type="match status" value="1"/>
</dbReference>
<feature type="domain" description="Ketopantoate reductase N-terminal" evidence="6">
    <location>
        <begin position="4"/>
        <end position="96"/>
    </location>
</feature>
<organism evidence="7 8">
    <name type="scientific">Belnapia mucosa</name>
    <dbReference type="NCBI Taxonomy" id="2804532"/>
    <lineage>
        <taxon>Bacteria</taxon>
        <taxon>Pseudomonadati</taxon>
        <taxon>Pseudomonadota</taxon>
        <taxon>Alphaproteobacteria</taxon>
        <taxon>Acetobacterales</taxon>
        <taxon>Roseomonadaceae</taxon>
        <taxon>Belnapia</taxon>
    </lineage>
</organism>
<evidence type="ECO:0000256" key="2">
    <source>
        <dbReference type="ARBA" id="ARBA00019465"/>
    </source>
</evidence>
<dbReference type="EMBL" id="JAEUXJ010000003">
    <property type="protein sequence ID" value="MBL6455292.1"/>
    <property type="molecule type" value="Genomic_DNA"/>
</dbReference>
<evidence type="ECO:0000259" key="6">
    <source>
        <dbReference type="Pfam" id="PF02558"/>
    </source>
</evidence>
<comment type="catalytic activity">
    <reaction evidence="4">
        <text>(R)-pantoate + NADP(+) = 2-dehydropantoate + NADPH + H(+)</text>
        <dbReference type="Rhea" id="RHEA:16233"/>
        <dbReference type="ChEBI" id="CHEBI:11561"/>
        <dbReference type="ChEBI" id="CHEBI:15378"/>
        <dbReference type="ChEBI" id="CHEBI:15980"/>
        <dbReference type="ChEBI" id="CHEBI:57783"/>
        <dbReference type="ChEBI" id="CHEBI:58349"/>
        <dbReference type="EC" id="1.1.1.169"/>
    </reaction>
</comment>
<dbReference type="Pfam" id="PF02558">
    <property type="entry name" value="ApbA"/>
    <property type="match status" value="1"/>
</dbReference>
<evidence type="ECO:0000256" key="1">
    <source>
        <dbReference type="ARBA" id="ARBA00004994"/>
    </source>
</evidence>